<dbReference type="GO" id="GO:0046983">
    <property type="term" value="F:protein dimerization activity"/>
    <property type="evidence" value="ECO:0007669"/>
    <property type="project" value="InterPro"/>
</dbReference>
<evidence type="ECO:0000259" key="2">
    <source>
        <dbReference type="PROSITE" id="PS50888"/>
    </source>
</evidence>
<dbReference type="InterPro" id="IPR036638">
    <property type="entry name" value="HLH_DNA-bd_sf"/>
</dbReference>
<dbReference type="Pfam" id="PF00010">
    <property type="entry name" value="HLH"/>
    <property type="match status" value="1"/>
</dbReference>
<dbReference type="Gene3D" id="4.10.280.10">
    <property type="entry name" value="Helix-loop-helix DNA-binding domain"/>
    <property type="match status" value="1"/>
</dbReference>
<dbReference type="SUPFAM" id="SSF47459">
    <property type="entry name" value="HLH, helix-loop-helix DNA-binding domain"/>
    <property type="match status" value="1"/>
</dbReference>
<dbReference type="CDD" id="cd11390">
    <property type="entry name" value="bHLH_TS"/>
    <property type="match status" value="1"/>
</dbReference>
<dbReference type="PANTHER" id="PTHR23349:SF111">
    <property type="entry name" value="BHLH DOMAIN-CONTAINING PROTEIN"/>
    <property type="match status" value="1"/>
</dbReference>
<dbReference type="InterPro" id="IPR011598">
    <property type="entry name" value="bHLH_dom"/>
</dbReference>
<dbReference type="PANTHER" id="PTHR23349">
    <property type="entry name" value="BASIC HELIX-LOOP-HELIX TRANSCRIPTION FACTOR, TWIST"/>
    <property type="match status" value="1"/>
</dbReference>
<dbReference type="PROSITE" id="PS50888">
    <property type="entry name" value="BHLH"/>
    <property type="match status" value="1"/>
</dbReference>
<dbReference type="GO" id="GO:0000981">
    <property type="term" value="F:DNA-binding transcription factor activity, RNA polymerase II-specific"/>
    <property type="evidence" value="ECO:0007669"/>
    <property type="project" value="TreeGrafter"/>
</dbReference>
<feature type="region of interest" description="Disordered" evidence="1">
    <location>
        <begin position="116"/>
        <end position="183"/>
    </location>
</feature>
<accession>A0A069DLX1</accession>
<feature type="non-terminal residue" evidence="3">
    <location>
        <position position="1"/>
    </location>
</feature>
<name>A0A069DLX1_9CNID</name>
<dbReference type="SMART" id="SM00353">
    <property type="entry name" value="HLH"/>
    <property type="match status" value="1"/>
</dbReference>
<dbReference type="InterPro" id="IPR050283">
    <property type="entry name" value="E-box_TF_Regulators"/>
</dbReference>
<reference evidence="3" key="1">
    <citation type="journal article" date="2014" name="PLoS Genet.">
        <title>Differential Responses to Wnt and PCP Disruption Predict Expression and Developmental Function of Conserved and Novel Genes in a Cnidarian.</title>
        <authorList>
            <person name="Lapebie P."/>
            <person name="Ruggiero A."/>
            <person name="Barreau C."/>
            <person name="Chevalier S."/>
            <person name="Chang P."/>
            <person name="Dru P."/>
            <person name="Houliston E."/>
            <person name="Momose T."/>
        </authorList>
    </citation>
    <scope>NUCLEOTIDE SEQUENCE</scope>
</reference>
<dbReference type="GO" id="GO:0000977">
    <property type="term" value="F:RNA polymerase II transcription regulatory region sequence-specific DNA binding"/>
    <property type="evidence" value="ECO:0007669"/>
    <property type="project" value="TreeGrafter"/>
</dbReference>
<organism evidence="3">
    <name type="scientific">Clytia hemisphaerica</name>
    <dbReference type="NCBI Taxonomy" id="252671"/>
    <lineage>
        <taxon>Eukaryota</taxon>
        <taxon>Metazoa</taxon>
        <taxon>Cnidaria</taxon>
        <taxon>Hydrozoa</taxon>
        <taxon>Hydroidolina</taxon>
        <taxon>Leptothecata</taxon>
        <taxon>Obeliida</taxon>
        <taxon>Clytiidae</taxon>
        <taxon>Clytia</taxon>
    </lineage>
</organism>
<evidence type="ECO:0000256" key="1">
    <source>
        <dbReference type="SAM" id="MobiDB-lite"/>
    </source>
</evidence>
<feature type="domain" description="BHLH" evidence="2">
    <location>
        <begin position="174"/>
        <end position="226"/>
    </location>
</feature>
<protein>
    <submittedName>
        <fullName evidence="3">HlhIE-2 Helix-loo-helix transcription factor</fullName>
    </submittedName>
</protein>
<dbReference type="GO" id="GO:0032502">
    <property type="term" value="P:developmental process"/>
    <property type="evidence" value="ECO:0007669"/>
    <property type="project" value="TreeGrafter"/>
</dbReference>
<sequence length="248" mass="28393">EMVKHLDENQTAVKTKTKTKRKTCRRTKKNINSKDKAKKMFPPIEQDHQQMLFGDQYVPDMRYLPNIKLEPYFETAYYPTSSHSIDLNTTKFNLIDKNSFHTPCFDGYHTTTTNTNLLNLGREPSPTHLGPDTDQSLTPNLPCDTGVKPQKIAKKTRTRKSRNSSTCGKVRSRLSSDSGLPREKDRARVFNEAFEGLRKRIPSIPATKKLSKIEILRLAICYMSYLKFVTTDDPFLVSVDKESADQLS</sequence>
<feature type="compositionally biased region" description="Basic residues" evidence="1">
    <location>
        <begin position="151"/>
        <end position="162"/>
    </location>
</feature>
<dbReference type="EMBL" id="GBGP01000236">
    <property type="protein sequence ID" value="JAC84958.1"/>
    <property type="molecule type" value="mRNA"/>
</dbReference>
<feature type="compositionally biased region" description="Polar residues" evidence="1">
    <location>
        <begin position="163"/>
        <end position="178"/>
    </location>
</feature>
<proteinExistence type="evidence at transcript level"/>
<evidence type="ECO:0000313" key="3">
    <source>
        <dbReference type="EMBL" id="JAC84958.1"/>
    </source>
</evidence>
<dbReference type="AlphaFoldDB" id="A0A069DLX1"/>
<feature type="compositionally biased region" description="Basic residues" evidence="1">
    <location>
        <begin position="15"/>
        <end position="27"/>
    </location>
</feature>
<feature type="region of interest" description="Disordered" evidence="1">
    <location>
        <begin position="1"/>
        <end position="27"/>
    </location>
</feature>